<evidence type="ECO:0000313" key="1">
    <source>
        <dbReference type="EMBL" id="MPN45076.1"/>
    </source>
</evidence>
<accession>A0A645I2J7</accession>
<protein>
    <submittedName>
        <fullName evidence="1">Uncharacterized protein</fullName>
    </submittedName>
</protein>
<reference evidence="1" key="1">
    <citation type="submission" date="2019-08" db="EMBL/GenBank/DDBJ databases">
        <authorList>
            <person name="Kucharzyk K."/>
            <person name="Murdoch R.W."/>
            <person name="Higgins S."/>
            <person name="Loffler F."/>
        </authorList>
    </citation>
    <scope>NUCLEOTIDE SEQUENCE</scope>
</reference>
<name>A0A645I2J7_9ZZZZ</name>
<organism evidence="1">
    <name type="scientific">bioreactor metagenome</name>
    <dbReference type="NCBI Taxonomy" id="1076179"/>
    <lineage>
        <taxon>unclassified sequences</taxon>
        <taxon>metagenomes</taxon>
        <taxon>ecological metagenomes</taxon>
    </lineage>
</organism>
<dbReference type="EMBL" id="VSSQ01104692">
    <property type="protein sequence ID" value="MPN45076.1"/>
    <property type="molecule type" value="Genomic_DNA"/>
</dbReference>
<sequence>MITRDARNSRNLFFKISESINMFFKSSIGPITINDNIGTVEKLLEKLLPIKALEVEHVDISIDAIIITAN</sequence>
<comment type="caution">
    <text evidence="1">The sequence shown here is derived from an EMBL/GenBank/DDBJ whole genome shotgun (WGS) entry which is preliminary data.</text>
</comment>
<gene>
    <name evidence="1" type="ORF">SDC9_192643</name>
</gene>
<proteinExistence type="predicted"/>
<dbReference type="AlphaFoldDB" id="A0A645I2J7"/>